<comment type="similarity">
    <text evidence="1">Belongs to the UPF0235 family.</text>
</comment>
<dbReference type="Proteomes" id="UP000246121">
    <property type="component" value="Unassembled WGS sequence"/>
</dbReference>
<comment type="caution">
    <text evidence="2">The sequence shown here is derived from an EMBL/GenBank/DDBJ whole genome shotgun (WGS) entry which is preliminary data.</text>
</comment>
<evidence type="ECO:0000256" key="1">
    <source>
        <dbReference type="ARBA" id="ARBA00010364"/>
    </source>
</evidence>
<dbReference type="InterPro" id="IPR003746">
    <property type="entry name" value="DUF167"/>
</dbReference>
<dbReference type="VEuPathDB" id="TriTrypDB:TcCL_NonESM02376"/>
<dbReference type="HAMAP" id="MF_00634">
    <property type="entry name" value="UPF0235"/>
    <property type="match status" value="1"/>
</dbReference>
<reference evidence="2 3" key="1">
    <citation type="journal article" date="2018" name="Microb. Genom.">
        <title>Expanding an expanded genome: long-read sequencing of Trypanosoma cruzi.</title>
        <authorList>
            <person name="Berna L."/>
            <person name="Rodriguez M."/>
            <person name="Chiribao M.L."/>
            <person name="Parodi-Talice A."/>
            <person name="Pita S."/>
            <person name="Rijo G."/>
            <person name="Alvarez-Valin F."/>
            <person name="Robello C."/>
        </authorList>
    </citation>
    <scope>NUCLEOTIDE SEQUENCE [LARGE SCALE GENOMIC DNA]</scope>
    <source>
        <strain evidence="2 3">Dm28c</strain>
    </source>
</reference>
<name>A0A2V2VI76_TRYCR</name>
<dbReference type="SMART" id="SM01152">
    <property type="entry name" value="DUF167"/>
    <property type="match status" value="1"/>
</dbReference>
<dbReference type="AlphaFoldDB" id="A0A2V2VI76"/>
<protein>
    <submittedName>
        <fullName evidence="2">Uncharacterized protein</fullName>
    </submittedName>
</protein>
<dbReference type="OrthoDB" id="244097at2759"/>
<dbReference type="VEuPathDB" id="TriTrypDB:BCY84_19048"/>
<dbReference type="VEuPathDB" id="TriTrypDB:C3747_225g33"/>
<gene>
    <name evidence="2" type="ORF">C4B63_20g48</name>
</gene>
<proteinExistence type="inferred from homology"/>
<evidence type="ECO:0000313" key="3">
    <source>
        <dbReference type="Proteomes" id="UP000246121"/>
    </source>
</evidence>
<dbReference type="NCBIfam" id="TIGR00251">
    <property type="entry name" value="DUF167 family protein"/>
    <property type="match status" value="1"/>
</dbReference>
<dbReference type="VEuPathDB" id="TriTrypDB:TcBrA4_0122380"/>
<dbReference type="Gene3D" id="3.30.1200.10">
    <property type="entry name" value="YggU-like"/>
    <property type="match status" value="1"/>
</dbReference>
<dbReference type="VEuPathDB" id="TriTrypDB:C4B63_20g48"/>
<dbReference type="SUPFAM" id="SSF69786">
    <property type="entry name" value="YggU-like"/>
    <property type="match status" value="1"/>
</dbReference>
<dbReference type="Pfam" id="PF02594">
    <property type="entry name" value="DUF167"/>
    <property type="match status" value="1"/>
</dbReference>
<dbReference type="InterPro" id="IPR036591">
    <property type="entry name" value="YggU-like_sf"/>
</dbReference>
<dbReference type="VEuPathDB" id="TriTrypDB:TcG_01949"/>
<dbReference type="GO" id="GO:0005737">
    <property type="term" value="C:cytoplasm"/>
    <property type="evidence" value="ECO:0007669"/>
    <property type="project" value="TreeGrafter"/>
</dbReference>
<dbReference type="VEuPathDB" id="TriTrypDB:TcCLB.506435.170"/>
<dbReference type="EMBL" id="PRFA01000020">
    <property type="protein sequence ID" value="PWU95854.1"/>
    <property type="molecule type" value="Genomic_DNA"/>
</dbReference>
<dbReference type="VEuPathDB" id="TriTrypDB:TcCLB.506265.150"/>
<evidence type="ECO:0000313" key="2">
    <source>
        <dbReference type="EMBL" id="PWU95854.1"/>
    </source>
</evidence>
<accession>A0A2V2VI76</accession>
<sequence>MKVSSFILQLRPGWFHLTVHAKPGARSSSLACHPAVMDAALEVRVGAPPVEGKANAELVDFMQMLLEQELARVRAAQQHTPLESNGAVMNCVYGGHSKKDKKKNKPNTKMECPVNYPDKVRVSLVSGASARHKTLEVAFPGTQEELISVLQSAYVS</sequence>
<dbReference type="PANTHER" id="PTHR13420:SF7">
    <property type="entry name" value="UPF0235 PROTEIN C15ORF40"/>
    <property type="match status" value="1"/>
</dbReference>
<organism evidence="2 3">
    <name type="scientific">Trypanosoma cruzi</name>
    <dbReference type="NCBI Taxonomy" id="5693"/>
    <lineage>
        <taxon>Eukaryota</taxon>
        <taxon>Discoba</taxon>
        <taxon>Euglenozoa</taxon>
        <taxon>Kinetoplastea</taxon>
        <taxon>Metakinetoplastina</taxon>
        <taxon>Trypanosomatida</taxon>
        <taxon>Trypanosomatidae</taxon>
        <taxon>Trypanosoma</taxon>
        <taxon>Schizotrypanum</taxon>
    </lineage>
</organism>
<dbReference type="PANTHER" id="PTHR13420">
    <property type="entry name" value="UPF0235 PROTEIN C15ORF40"/>
    <property type="match status" value="1"/>
</dbReference>